<dbReference type="PROSITE" id="PS50156">
    <property type="entry name" value="SSD"/>
    <property type="match status" value="2"/>
</dbReference>
<feature type="transmembrane region" description="Helical" evidence="8">
    <location>
        <begin position="493"/>
        <end position="512"/>
    </location>
</feature>
<feature type="transmembrane region" description="Helical" evidence="8">
    <location>
        <begin position="639"/>
        <end position="656"/>
    </location>
</feature>
<feature type="transmembrane region" description="Helical" evidence="8">
    <location>
        <begin position="767"/>
        <end position="788"/>
    </location>
</feature>
<dbReference type="InterPro" id="IPR000731">
    <property type="entry name" value="SSD"/>
</dbReference>
<feature type="transmembrane region" description="Helical" evidence="8">
    <location>
        <begin position="375"/>
        <end position="396"/>
    </location>
</feature>
<name>A0A8J3W9R8_9ACTN</name>
<sequence>MSGRPPSGPRPGRRVSGVVPGLLPRRPDSPPPPGPSSGPSSTPPSGRPWSGRRIADLLCGRRTKWLVLVVWLGVIAVAGSFAGRLESVQKDDIAAYLPGSADSAQAVKRILGMQGENLSPATIVYERRGGITRADEDEIDRDMKAFAGIDGVVAELPAPTGGKTFDREDLDRELEPYRDAEGRLPDELRAVEEKLQIPKLTKTIKLLVAQRSKDGEAVQVVVIVKDHGGRETARVIDRVRKVLDDGRPAGLAAHVTGMVGFQADALAVFSTVDTDLLLAAMGVAVVVLLITYRSVVLWLFPLGIVGIGLSLAMGVNYGLAAAGVITVSSVAVSLLMVLVVGAGTDYALLLVARYREELRRHEDRHEAMAIALRRAGPAVVASAATVVAGLLCLVVAELNSTKGLGPVSAVGVTSAMLAMMTLLPAVMVIFGRWVFWPMIPRYDPHAAEPAATAGHTVTAGHIATARHAGDAGPEAGSGVWGNLGRRIARNPRLVWIVTFAALAACATGLVAYREGGLDNADVFLGRPDSVVGQEVAARHFPAATSDPVQVVTTEQYVKDVIVDTARRPEVTAISLGAAGNGDILLNVTVRSGDGEESERQEVMALRDRLRAVAAPDVNVGGNVALIADLERGAERDREVIIPLVLLVVFAVLALLLRSLIAPLLLLLTVVVSFLATLGISALAFTHLFGFAGVDQGFVLLVFVFLVALGVDYNIFLMHRVREEAHRHSTARAAVLGLEATGGVITSAGVVLAGTFAVLVVLPLSQTVQIAFAVAVGVLLDTMIVRSVLVTALTLDVGDAIWWPGRLARGFRWWRGGTPLARFRASRVRPQVMLKAPRRLVRPRVMLRSGPATLGKREKREGEFSGK</sequence>
<dbReference type="Gene3D" id="1.20.1640.10">
    <property type="entry name" value="Multidrug efflux transporter AcrB transmembrane domain"/>
    <property type="match status" value="2"/>
</dbReference>
<feature type="transmembrane region" description="Helical" evidence="8">
    <location>
        <begin position="299"/>
        <end position="325"/>
    </location>
</feature>
<organism evidence="10 11">
    <name type="scientific">Planobispora longispora</name>
    <dbReference type="NCBI Taxonomy" id="28887"/>
    <lineage>
        <taxon>Bacteria</taxon>
        <taxon>Bacillati</taxon>
        <taxon>Actinomycetota</taxon>
        <taxon>Actinomycetes</taxon>
        <taxon>Streptosporangiales</taxon>
        <taxon>Streptosporangiaceae</taxon>
        <taxon>Planobispora</taxon>
    </lineage>
</organism>
<evidence type="ECO:0000313" key="11">
    <source>
        <dbReference type="Proteomes" id="UP000616724"/>
    </source>
</evidence>
<feature type="transmembrane region" description="Helical" evidence="8">
    <location>
        <begin position="663"/>
        <end position="684"/>
    </location>
</feature>
<reference evidence="10 11" key="1">
    <citation type="submission" date="2021-01" db="EMBL/GenBank/DDBJ databases">
        <title>Whole genome shotgun sequence of Planobispora longispora NBRC 13918.</title>
        <authorList>
            <person name="Komaki H."/>
            <person name="Tamura T."/>
        </authorList>
    </citation>
    <scope>NUCLEOTIDE SEQUENCE [LARGE SCALE GENOMIC DNA]</scope>
    <source>
        <strain evidence="10 11">NBRC 13918</strain>
    </source>
</reference>
<dbReference type="GO" id="GO:0005886">
    <property type="term" value="C:plasma membrane"/>
    <property type="evidence" value="ECO:0007669"/>
    <property type="project" value="UniProtKB-SubCell"/>
</dbReference>
<evidence type="ECO:0000256" key="3">
    <source>
        <dbReference type="ARBA" id="ARBA00022475"/>
    </source>
</evidence>
<feature type="transmembrane region" description="Helical" evidence="8">
    <location>
        <begin position="735"/>
        <end position="761"/>
    </location>
</feature>
<dbReference type="Proteomes" id="UP000616724">
    <property type="component" value="Unassembled WGS sequence"/>
</dbReference>
<feature type="compositionally biased region" description="Low complexity" evidence="7">
    <location>
        <begin position="14"/>
        <end position="24"/>
    </location>
</feature>
<comment type="caution">
    <text evidence="10">The sequence shown here is derived from an EMBL/GenBank/DDBJ whole genome shotgun (WGS) entry which is preliminary data.</text>
</comment>
<dbReference type="AlphaFoldDB" id="A0A8J3W9R8"/>
<feature type="transmembrane region" description="Helical" evidence="8">
    <location>
        <begin position="276"/>
        <end position="292"/>
    </location>
</feature>
<feature type="region of interest" description="Disordered" evidence="7">
    <location>
        <begin position="1"/>
        <end position="49"/>
    </location>
</feature>
<evidence type="ECO:0000256" key="1">
    <source>
        <dbReference type="ARBA" id="ARBA00004651"/>
    </source>
</evidence>
<gene>
    <name evidence="10" type="primary">actII-3</name>
    <name evidence="10" type="ORF">Plo01_77040</name>
</gene>
<dbReference type="PANTHER" id="PTHR33406:SF6">
    <property type="entry name" value="MEMBRANE PROTEIN YDGH-RELATED"/>
    <property type="match status" value="1"/>
</dbReference>
<evidence type="ECO:0000256" key="7">
    <source>
        <dbReference type="SAM" id="MobiDB-lite"/>
    </source>
</evidence>
<keyword evidence="4 8" id="KW-0812">Transmembrane</keyword>
<keyword evidence="3" id="KW-1003">Cell membrane</keyword>
<dbReference type="SUPFAM" id="SSF82866">
    <property type="entry name" value="Multidrug efflux transporter AcrB transmembrane domain"/>
    <property type="match status" value="2"/>
</dbReference>
<feature type="compositionally biased region" description="Pro residues" evidence="7">
    <location>
        <begin position="29"/>
        <end position="46"/>
    </location>
</feature>
<evidence type="ECO:0000256" key="5">
    <source>
        <dbReference type="ARBA" id="ARBA00022989"/>
    </source>
</evidence>
<evidence type="ECO:0000256" key="2">
    <source>
        <dbReference type="ARBA" id="ARBA00010157"/>
    </source>
</evidence>
<comment type="subcellular location">
    <subcellularLocation>
        <location evidence="1">Cell membrane</location>
        <topology evidence="1">Multi-pass membrane protein</topology>
    </subcellularLocation>
</comment>
<keyword evidence="11" id="KW-1185">Reference proteome</keyword>
<evidence type="ECO:0000256" key="8">
    <source>
        <dbReference type="SAM" id="Phobius"/>
    </source>
</evidence>
<evidence type="ECO:0000313" key="10">
    <source>
        <dbReference type="EMBL" id="GIH81275.1"/>
    </source>
</evidence>
<dbReference type="InterPro" id="IPR050545">
    <property type="entry name" value="Mycobact_MmpL"/>
</dbReference>
<dbReference type="InterPro" id="IPR004869">
    <property type="entry name" value="MMPL_dom"/>
</dbReference>
<feature type="transmembrane region" description="Helical" evidence="8">
    <location>
        <begin position="696"/>
        <end position="715"/>
    </location>
</feature>
<keyword evidence="6 8" id="KW-0472">Membrane</keyword>
<feature type="transmembrane region" description="Helical" evidence="8">
    <location>
        <begin position="416"/>
        <end position="435"/>
    </location>
</feature>
<keyword evidence="5 8" id="KW-1133">Transmembrane helix</keyword>
<comment type="similarity">
    <text evidence="2">Belongs to the resistance-nodulation-cell division (RND) (TC 2.A.6) family. MmpL subfamily.</text>
</comment>
<proteinExistence type="inferred from homology"/>
<feature type="transmembrane region" description="Helical" evidence="8">
    <location>
        <begin position="331"/>
        <end position="354"/>
    </location>
</feature>
<dbReference type="PANTHER" id="PTHR33406">
    <property type="entry name" value="MEMBRANE PROTEIN MJ1562-RELATED"/>
    <property type="match status" value="1"/>
</dbReference>
<feature type="domain" description="SSD" evidence="9">
    <location>
        <begin position="666"/>
        <end position="794"/>
    </location>
</feature>
<evidence type="ECO:0000259" key="9">
    <source>
        <dbReference type="PROSITE" id="PS50156"/>
    </source>
</evidence>
<protein>
    <submittedName>
        <fullName evidence="10">Putative membrane protein ActII-3</fullName>
    </submittedName>
</protein>
<evidence type="ECO:0000256" key="4">
    <source>
        <dbReference type="ARBA" id="ARBA00022692"/>
    </source>
</evidence>
<accession>A0A8J3W9R8</accession>
<dbReference type="Pfam" id="PF03176">
    <property type="entry name" value="MMPL"/>
    <property type="match status" value="2"/>
</dbReference>
<feature type="domain" description="SSD" evidence="9">
    <location>
        <begin position="304"/>
        <end position="429"/>
    </location>
</feature>
<dbReference type="EMBL" id="BOOH01000073">
    <property type="protein sequence ID" value="GIH81275.1"/>
    <property type="molecule type" value="Genomic_DNA"/>
</dbReference>
<evidence type="ECO:0000256" key="6">
    <source>
        <dbReference type="ARBA" id="ARBA00023136"/>
    </source>
</evidence>